<evidence type="ECO:0000313" key="3">
    <source>
        <dbReference type="Proteomes" id="UP000323000"/>
    </source>
</evidence>
<dbReference type="Pfam" id="PF05056">
    <property type="entry name" value="DUF674"/>
    <property type="match status" value="1"/>
</dbReference>
<dbReference type="PANTHER" id="PTHR33103:SF19">
    <property type="entry name" value="OS09G0544700 PROTEIN"/>
    <property type="match status" value="1"/>
</dbReference>
<proteinExistence type="predicted"/>
<gene>
    <name evidence="2" type="ORF">EZV62_025550</name>
</gene>
<dbReference type="InterPro" id="IPR007750">
    <property type="entry name" value="DUF674"/>
</dbReference>
<dbReference type="EMBL" id="VAHF01000012">
    <property type="protein sequence ID" value="TXG49675.1"/>
    <property type="molecule type" value="Genomic_DNA"/>
</dbReference>
<keyword evidence="3" id="KW-1185">Reference proteome</keyword>
<name>A0A5C7GYV0_9ROSI</name>
<accession>A0A5C7GYV0</accession>
<dbReference type="PANTHER" id="PTHR33103">
    <property type="entry name" value="OS01G0153900 PROTEIN"/>
    <property type="match status" value="1"/>
</dbReference>
<evidence type="ECO:0000256" key="1">
    <source>
        <dbReference type="SAM" id="MobiDB-lite"/>
    </source>
</evidence>
<dbReference type="OrthoDB" id="2014278at2759"/>
<reference evidence="3" key="1">
    <citation type="journal article" date="2019" name="Gigascience">
        <title>De novo genome assembly of the endangered Acer yangbiense, a plant species with extremely small populations endemic to Yunnan Province, China.</title>
        <authorList>
            <person name="Yang J."/>
            <person name="Wariss H.M."/>
            <person name="Tao L."/>
            <person name="Zhang R."/>
            <person name="Yun Q."/>
            <person name="Hollingsworth P."/>
            <person name="Dao Z."/>
            <person name="Luo G."/>
            <person name="Guo H."/>
            <person name="Ma Y."/>
            <person name="Sun W."/>
        </authorList>
    </citation>
    <scope>NUCLEOTIDE SEQUENCE [LARGE SCALE GENOMIC DNA]</scope>
    <source>
        <strain evidence="3">cv. Malutang</strain>
    </source>
</reference>
<feature type="region of interest" description="Disordered" evidence="1">
    <location>
        <begin position="78"/>
        <end position="111"/>
    </location>
</feature>
<organism evidence="2 3">
    <name type="scientific">Acer yangbiense</name>
    <dbReference type="NCBI Taxonomy" id="1000413"/>
    <lineage>
        <taxon>Eukaryota</taxon>
        <taxon>Viridiplantae</taxon>
        <taxon>Streptophyta</taxon>
        <taxon>Embryophyta</taxon>
        <taxon>Tracheophyta</taxon>
        <taxon>Spermatophyta</taxon>
        <taxon>Magnoliopsida</taxon>
        <taxon>eudicotyledons</taxon>
        <taxon>Gunneridae</taxon>
        <taxon>Pentapetalae</taxon>
        <taxon>rosids</taxon>
        <taxon>malvids</taxon>
        <taxon>Sapindales</taxon>
        <taxon>Sapindaceae</taxon>
        <taxon>Hippocastanoideae</taxon>
        <taxon>Acereae</taxon>
        <taxon>Acer</taxon>
    </lineage>
</organism>
<dbReference type="AlphaFoldDB" id="A0A5C7GYV0"/>
<sequence>MAAASKTSKVMLKLLIDTKGQRVLFAEAGKDFVDFLFYLLSLPVATVTKLLKKEGDVGCLTDLYQSLENLNETYMQPNQNKTSLLNPKSSLNSNGLPLMLSDNHDQSTAGN</sequence>
<evidence type="ECO:0000313" key="2">
    <source>
        <dbReference type="EMBL" id="TXG49675.1"/>
    </source>
</evidence>
<feature type="compositionally biased region" description="Low complexity" evidence="1">
    <location>
        <begin position="80"/>
        <end position="98"/>
    </location>
</feature>
<comment type="caution">
    <text evidence="2">The sequence shown here is derived from an EMBL/GenBank/DDBJ whole genome shotgun (WGS) entry which is preliminary data.</text>
</comment>
<evidence type="ECO:0008006" key="4">
    <source>
        <dbReference type="Google" id="ProtNLM"/>
    </source>
</evidence>
<protein>
    <recommendedName>
        <fullName evidence="4">DUF674 domain-containing protein</fullName>
    </recommendedName>
</protein>
<dbReference type="Proteomes" id="UP000323000">
    <property type="component" value="Chromosome 12"/>
</dbReference>